<accession>Q9BE22</accession>
<dbReference type="EMBL" id="AB060225">
    <property type="protein sequence ID" value="BAB41158.1"/>
    <property type="molecule type" value="mRNA"/>
</dbReference>
<reference evidence="1" key="1">
    <citation type="journal article" date="2002" name="Genome Biol.">
        <title>Prediction of unidentified human genes on the basis of sequence similarity to novel cDNAs from cynomolgus monkey brain.</title>
        <authorList>
            <person name="Osada N."/>
            <person name="Hida M."/>
            <person name="Kusuda J."/>
            <person name="Tanuma R."/>
            <person name="Hirata M."/>
            <person name="Hirai M."/>
            <person name="Terao K."/>
            <person name="Suzuki Y."/>
            <person name="Sugano S."/>
            <person name="Hashimoto K."/>
        </authorList>
    </citation>
    <scope>NUCLEOTIDE SEQUENCE</scope>
    <source>
        <tissue evidence="1">Frontal lobe left</tissue>
    </source>
</reference>
<protein>
    <submittedName>
        <fullName evidence="1">Uncharacterized protein</fullName>
    </submittedName>
</protein>
<sequence>MSKLVKFYNLNTCTHTRMAELQNIDNTKCWQGCGAAGTLTYCLVECRVVQPLWKTIWQFLRKLYGRAQWLMPVIPQFGKPRQADHLRSGVQNQPGQHGETLSLLKHAKLARRGGAYL</sequence>
<dbReference type="AlphaFoldDB" id="Q9BE22"/>
<organism evidence="1">
    <name type="scientific">Macaca fascicularis</name>
    <name type="common">Crab-eating macaque</name>
    <name type="synonym">Cynomolgus monkey</name>
    <dbReference type="NCBI Taxonomy" id="9541"/>
    <lineage>
        <taxon>Eukaryota</taxon>
        <taxon>Metazoa</taxon>
        <taxon>Chordata</taxon>
        <taxon>Craniata</taxon>
        <taxon>Vertebrata</taxon>
        <taxon>Euteleostomi</taxon>
        <taxon>Mammalia</taxon>
        <taxon>Eutheria</taxon>
        <taxon>Euarchontoglires</taxon>
        <taxon>Primates</taxon>
        <taxon>Haplorrhini</taxon>
        <taxon>Catarrhini</taxon>
        <taxon>Cercopithecidae</taxon>
        <taxon>Cercopithecinae</taxon>
        <taxon>Macaca</taxon>
    </lineage>
</organism>
<evidence type="ECO:0000313" key="1">
    <source>
        <dbReference type="EMBL" id="BAB41158.1"/>
    </source>
</evidence>
<proteinExistence type="evidence at transcript level"/>
<name>Q9BE22_MACFA</name>